<feature type="transmembrane region" description="Helical" evidence="9">
    <location>
        <begin position="92"/>
        <end position="112"/>
    </location>
</feature>
<dbReference type="InterPro" id="IPR018093">
    <property type="entry name" value="BCCT_CS"/>
</dbReference>
<feature type="transmembrane region" description="Helical" evidence="9">
    <location>
        <begin position="12"/>
        <end position="31"/>
    </location>
</feature>
<feature type="transmembrane region" description="Helical" evidence="9">
    <location>
        <begin position="145"/>
        <end position="165"/>
    </location>
</feature>
<evidence type="ECO:0000256" key="7">
    <source>
        <dbReference type="ARBA" id="ARBA00023136"/>
    </source>
</evidence>
<comment type="similarity">
    <text evidence="2">Belongs to the BCCT transporter (TC 2.A.15) family.</text>
</comment>
<evidence type="ECO:0000256" key="9">
    <source>
        <dbReference type="SAM" id="Phobius"/>
    </source>
</evidence>
<dbReference type="PROSITE" id="PS01303">
    <property type="entry name" value="BCCT"/>
    <property type="match status" value="1"/>
</dbReference>
<dbReference type="PANTHER" id="PTHR30047">
    <property type="entry name" value="HIGH-AFFINITY CHOLINE TRANSPORT PROTEIN-RELATED"/>
    <property type="match status" value="1"/>
</dbReference>
<dbReference type="STRING" id="266117.Rxyl_0757"/>
<evidence type="ECO:0000256" key="1">
    <source>
        <dbReference type="ARBA" id="ARBA00004651"/>
    </source>
</evidence>
<keyword evidence="7 9" id="KW-0472">Membrane</keyword>
<dbReference type="Proteomes" id="UP000006637">
    <property type="component" value="Chromosome"/>
</dbReference>
<dbReference type="AlphaFoldDB" id="Q1AY03"/>
<feature type="transmembrane region" description="Helical" evidence="9">
    <location>
        <begin position="228"/>
        <end position="252"/>
    </location>
</feature>
<dbReference type="InterPro" id="IPR000060">
    <property type="entry name" value="BCCT_transptr"/>
</dbReference>
<dbReference type="GO" id="GO:0005886">
    <property type="term" value="C:plasma membrane"/>
    <property type="evidence" value="ECO:0007669"/>
    <property type="project" value="UniProtKB-SubCell"/>
</dbReference>
<dbReference type="KEGG" id="rxy:Rxyl_0757"/>
<dbReference type="OrthoDB" id="9775735at2"/>
<dbReference type="EMBL" id="CP000386">
    <property type="protein sequence ID" value="ABG03725.1"/>
    <property type="molecule type" value="Genomic_DNA"/>
</dbReference>
<evidence type="ECO:0000256" key="4">
    <source>
        <dbReference type="ARBA" id="ARBA00022475"/>
    </source>
</evidence>
<keyword evidence="5 9" id="KW-0812">Transmembrane</keyword>
<evidence type="ECO:0000313" key="11">
    <source>
        <dbReference type="Proteomes" id="UP000006637"/>
    </source>
</evidence>
<evidence type="ECO:0000256" key="5">
    <source>
        <dbReference type="ARBA" id="ARBA00022692"/>
    </source>
</evidence>
<feature type="transmembrane region" description="Helical" evidence="9">
    <location>
        <begin position="264"/>
        <end position="284"/>
    </location>
</feature>
<evidence type="ECO:0000256" key="6">
    <source>
        <dbReference type="ARBA" id="ARBA00022989"/>
    </source>
</evidence>
<feature type="transmembrane region" description="Helical" evidence="9">
    <location>
        <begin position="409"/>
        <end position="433"/>
    </location>
</feature>
<dbReference type="RefSeq" id="WP_011563743.1">
    <property type="nucleotide sequence ID" value="NC_008148.1"/>
</dbReference>
<evidence type="ECO:0000256" key="3">
    <source>
        <dbReference type="ARBA" id="ARBA00022448"/>
    </source>
</evidence>
<feature type="transmembrane region" description="Helical" evidence="9">
    <location>
        <begin position="445"/>
        <end position="466"/>
    </location>
</feature>
<dbReference type="PANTHER" id="PTHR30047:SF7">
    <property type="entry name" value="HIGH-AFFINITY CHOLINE TRANSPORT PROTEIN"/>
    <property type="match status" value="1"/>
</dbReference>
<proteinExistence type="inferred from homology"/>
<dbReference type="Pfam" id="PF02028">
    <property type="entry name" value="BCCT"/>
    <property type="match status" value="1"/>
</dbReference>
<name>Q1AY03_RUBXD</name>
<reference evidence="10 11" key="1">
    <citation type="submission" date="2006-06" db="EMBL/GenBank/DDBJ databases">
        <title>Complete sequence of Rubrobacter xylanophilus DSM 9941.</title>
        <authorList>
            <consortium name="US DOE Joint Genome Institute"/>
            <person name="Copeland A."/>
            <person name="Lucas S."/>
            <person name="Lapidus A."/>
            <person name="Barry K."/>
            <person name="Detter J.C."/>
            <person name="Glavina del Rio T."/>
            <person name="Hammon N."/>
            <person name="Israni S."/>
            <person name="Dalin E."/>
            <person name="Tice H."/>
            <person name="Pitluck S."/>
            <person name="Munk A.C."/>
            <person name="Brettin T."/>
            <person name="Bruce D."/>
            <person name="Han C."/>
            <person name="Tapia R."/>
            <person name="Gilna P."/>
            <person name="Schmutz J."/>
            <person name="Larimer F."/>
            <person name="Land M."/>
            <person name="Hauser L."/>
            <person name="Kyrpides N."/>
            <person name="Lykidis A."/>
            <person name="da Costa M.S."/>
            <person name="Rainey F.A."/>
            <person name="Empadinhas N."/>
            <person name="Jolivet E."/>
            <person name="Battista J.R."/>
            <person name="Richardson P."/>
        </authorList>
    </citation>
    <scope>NUCLEOTIDE SEQUENCE [LARGE SCALE GENOMIC DNA]</scope>
    <source>
        <strain evidence="11">DSM 9941 / NBRC 16129 / PRD-1</strain>
    </source>
</reference>
<accession>Q1AY03</accession>
<feature type="transmembrane region" description="Helical" evidence="9">
    <location>
        <begin position="319"/>
        <end position="336"/>
    </location>
</feature>
<dbReference type="eggNOG" id="COG1292">
    <property type="taxonomic scope" value="Bacteria"/>
</dbReference>
<comment type="subcellular location">
    <subcellularLocation>
        <location evidence="1">Cell membrane</location>
        <topology evidence="1">Multi-pass membrane protein</topology>
    </subcellularLocation>
</comment>
<feature type="transmembrane region" description="Helical" evidence="9">
    <location>
        <begin position="472"/>
        <end position="492"/>
    </location>
</feature>
<keyword evidence="4" id="KW-1003">Cell membrane</keyword>
<dbReference type="NCBIfam" id="TIGR00842">
    <property type="entry name" value="bcct"/>
    <property type="match status" value="1"/>
</dbReference>
<feature type="transmembrane region" description="Helical" evidence="9">
    <location>
        <begin position="348"/>
        <end position="366"/>
    </location>
</feature>
<gene>
    <name evidence="10" type="ordered locus">Rxyl_0757</name>
</gene>
<sequence>MLGKLRASSVDPGVFYVSVAVAAAFVVWGVFFTESLSAAASAALGYVISNFGWVFVLSTFGFLVFVLFLAFSRYGRIRLGREGEEPEFSTPSWVAMMFSVGMGIGLMFYGVAEPISHLTAPPHGLAEPGSEEAARLAMQYSYFHWALHPWAIYAVVGLSLAYFVFRKGRSNLISTAFYPLLGDRVEGVPGKAIDVLAIFATLFGTATSLGLGALQINGGLSYLWGVPTGTGVAIAIIAVLTVAFVVSAVTGVHNGIQWLSNTNMVLAALLLLFVLVVGPTVFILNTFTESIGDYFSRLVPMSFQTAAFGDADWLAGWTIFYWAWWISWTPFVGTFIARISRGRTIREFVLGVLVVPSLVTFVWFAVLGGTALDLQLDGGADIAGAVSESPAAALFATLEQFPLSVPMSLLAVFLVGLFFVSGADAGAVVMGMLSSRGVLEPNRALVALWGILAGAAAAICLLSGGLEGLQQAAIISAAPFVVVMILMCYSLFRELRSETLPGIAPPEHDGAQSLSAPRQRARKEP</sequence>
<organism evidence="10 11">
    <name type="scientific">Rubrobacter xylanophilus (strain DSM 9941 / JCM 11954 / NBRC 16129 / PRD-1)</name>
    <dbReference type="NCBI Taxonomy" id="266117"/>
    <lineage>
        <taxon>Bacteria</taxon>
        <taxon>Bacillati</taxon>
        <taxon>Actinomycetota</taxon>
        <taxon>Rubrobacteria</taxon>
        <taxon>Rubrobacterales</taxon>
        <taxon>Rubrobacteraceae</taxon>
        <taxon>Rubrobacter</taxon>
    </lineage>
</organism>
<evidence type="ECO:0000256" key="8">
    <source>
        <dbReference type="SAM" id="MobiDB-lite"/>
    </source>
</evidence>
<keyword evidence="6 9" id="KW-1133">Transmembrane helix</keyword>
<feature type="region of interest" description="Disordered" evidence="8">
    <location>
        <begin position="503"/>
        <end position="525"/>
    </location>
</feature>
<evidence type="ECO:0000256" key="2">
    <source>
        <dbReference type="ARBA" id="ARBA00005658"/>
    </source>
</evidence>
<feature type="transmembrane region" description="Helical" evidence="9">
    <location>
        <begin position="51"/>
        <end position="71"/>
    </location>
</feature>
<evidence type="ECO:0000313" key="10">
    <source>
        <dbReference type="EMBL" id="ABG03725.1"/>
    </source>
</evidence>
<feature type="transmembrane region" description="Helical" evidence="9">
    <location>
        <begin position="195"/>
        <end position="216"/>
    </location>
</feature>
<protein>
    <submittedName>
        <fullName evidence="10">Choline/carnitine/betaine transport</fullName>
    </submittedName>
</protein>
<keyword evidence="11" id="KW-1185">Reference proteome</keyword>
<keyword evidence="3" id="KW-0813">Transport</keyword>
<dbReference type="HOGENOM" id="CLU_010118_5_2_11"/>
<dbReference type="PhylomeDB" id="Q1AY03"/>
<dbReference type="GO" id="GO:0022857">
    <property type="term" value="F:transmembrane transporter activity"/>
    <property type="evidence" value="ECO:0007669"/>
    <property type="project" value="InterPro"/>
</dbReference>